<comment type="caution">
    <text evidence="1">The sequence shown here is derived from an EMBL/GenBank/DDBJ whole genome shotgun (WGS) entry which is preliminary data.</text>
</comment>
<gene>
    <name evidence="1" type="ORF">PIB30_087112</name>
</gene>
<dbReference type="Proteomes" id="UP001341840">
    <property type="component" value="Unassembled WGS sequence"/>
</dbReference>
<name>A0ABU6WUL2_9FABA</name>
<reference evidence="1 2" key="1">
    <citation type="journal article" date="2023" name="Plants (Basel)">
        <title>Bridging the Gap: Combining Genomics and Transcriptomics Approaches to Understand Stylosanthes scabra, an Orphan Legume from the Brazilian Caatinga.</title>
        <authorList>
            <person name="Ferreira-Neto J.R.C."/>
            <person name="da Silva M.D."/>
            <person name="Binneck E."/>
            <person name="de Melo N.F."/>
            <person name="da Silva R.H."/>
            <person name="de Melo A.L.T.M."/>
            <person name="Pandolfi V."/>
            <person name="Bustamante F.O."/>
            <person name="Brasileiro-Vidal A.C."/>
            <person name="Benko-Iseppon A.M."/>
        </authorList>
    </citation>
    <scope>NUCLEOTIDE SEQUENCE [LARGE SCALE GENOMIC DNA]</scope>
    <source>
        <tissue evidence="1">Leaves</tissue>
    </source>
</reference>
<evidence type="ECO:0000313" key="1">
    <source>
        <dbReference type="EMBL" id="MED6188561.1"/>
    </source>
</evidence>
<sequence>MRRNLNVASAGNIAYEAGDEDIPHQPVVGSAQQFPPNLMKSFSQGIQSFHSAWGENSLNLGRRLDGFETQLTRHGEEIHGLWEDVRGWFDQFQRSGDQGSHGDAPSQ</sequence>
<protein>
    <submittedName>
        <fullName evidence="1">Uncharacterized protein</fullName>
    </submittedName>
</protein>
<evidence type="ECO:0000313" key="2">
    <source>
        <dbReference type="Proteomes" id="UP001341840"/>
    </source>
</evidence>
<proteinExistence type="predicted"/>
<dbReference type="EMBL" id="JASCZI010182763">
    <property type="protein sequence ID" value="MED6188561.1"/>
    <property type="molecule type" value="Genomic_DNA"/>
</dbReference>
<keyword evidence="2" id="KW-1185">Reference proteome</keyword>
<accession>A0ABU6WUL2</accession>
<feature type="non-terminal residue" evidence="1">
    <location>
        <position position="107"/>
    </location>
</feature>
<organism evidence="1 2">
    <name type="scientific">Stylosanthes scabra</name>
    <dbReference type="NCBI Taxonomy" id="79078"/>
    <lineage>
        <taxon>Eukaryota</taxon>
        <taxon>Viridiplantae</taxon>
        <taxon>Streptophyta</taxon>
        <taxon>Embryophyta</taxon>
        <taxon>Tracheophyta</taxon>
        <taxon>Spermatophyta</taxon>
        <taxon>Magnoliopsida</taxon>
        <taxon>eudicotyledons</taxon>
        <taxon>Gunneridae</taxon>
        <taxon>Pentapetalae</taxon>
        <taxon>rosids</taxon>
        <taxon>fabids</taxon>
        <taxon>Fabales</taxon>
        <taxon>Fabaceae</taxon>
        <taxon>Papilionoideae</taxon>
        <taxon>50 kb inversion clade</taxon>
        <taxon>dalbergioids sensu lato</taxon>
        <taxon>Dalbergieae</taxon>
        <taxon>Pterocarpus clade</taxon>
        <taxon>Stylosanthes</taxon>
    </lineage>
</organism>